<dbReference type="AlphaFoldDB" id="A0A183B8S7"/>
<sequence length="96" mass="10138">MVAQAKPGITDIRRTDGSITDGNKVAANTLAEYDSTVFGPELVSQKDDSGLPEVDSIPSSFMEPVSFSTAQVGIKLASLVAKRSPGLHEIPPIQLQ</sequence>
<dbReference type="WBParaSite" id="ECPE_0001565201-mRNA-1">
    <property type="protein sequence ID" value="ECPE_0001565201-mRNA-1"/>
    <property type="gene ID" value="ECPE_0001565201"/>
</dbReference>
<evidence type="ECO:0000313" key="3">
    <source>
        <dbReference type="Proteomes" id="UP000272942"/>
    </source>
</evidence>
<dbReference type="Proteomes" id="UP000272942">
    <property type="component" value="Unassembled WGS sequence"/>
</dbReference>
<evidence type="ECO:0000313" key="4">
    <source>
        <dbReference type="WBParaSite" id="ECPE_0001565201-mRNA-1"/>
    </source>
</evidence>
<accession>A0A183B8S7</accession>
<gene>
    <name evidence="2" type="ORF">ECPE_LOCUS15612</name>
</gene>
<name>A0A183B8S7_9TREM</name>
<organism evidence="4">
    <name type="scientific">Echinostoma caproni</name>
    <dbReference type="NCBI Taxonomy" id="27848"/>
    <lineage>
        <taxon>Eukaryota</taxon>
        <taxon>Metazoa</taxon>
        <taxon>Spiralia</taxon>
        <taxon>Lophotrochozoa</taxon>
        <taxon>Platyhelminthes</taxon>
        <taxon>Trematoda</taxon>
        <taxon>Digenea</taxon>
        <taxon>Plagiorchiida</taxon>
        <taxon>Echinostomata</taxon>
        <taxon>Echinostomatoidea</taxon>
        <taxon>Echinostomatidae</taxon>
        <taxon>Echinostoma</taxon>
    </lineage>
</organism>
<keyword evidence="3" id="KW-1185">Reference proteome</keyword>
<dbReference type="EMBL" id="UZAN01061171">
    <property type="protein sequence ID" value="VDP92884.1"/>
    <property type="molecule type" value="Genomic_DNA"/>
</dbReference>
<reference evidence="2 3" key="2">
    <citation type="submission" date="2018-11" db="EMBL/GenBank/DDBJ databases">
        <authorList>
            <consortium name="Pathogen Informatics"/>
        </authorList>
    </citation>
    <scope>NUCLEOTIDE SEQUENCE [LARGE SCALE GENOMIC DNA]</scope>
    <source>
        <strain evidence="2 3">Egypt</strain>
    </source>
</reference>
<proteinExistence type="predicted"/>
<feature type="region of interest" description="Disordered" evidence="1">
    <location>
        <begin position="1"/>
        <end position="21"/>
    </location>
</feature>
<protein>
    <submittedName>
        <fullName evidence="4">Plug domain-containing protein</fullName>
    </submittedName>
</protein>
<evidence type="ECO:0000313" key="2">
    <source>
        <dbReference type="EMBL" id="VDP92884.1"/>
    </source>
</evidence>
<evidence type="ECO:0000256" key="1">
    <source>
        <dbReference type="SAM" id="MobiDB-lite"/>
    </source>
</evidence>
<reference evidence="4" key="1">
    <citation type="submission" date="2016-06" db="UniProtKB">
        <authorList>
            <consortium name="WormBaseParasite"/>
        </authorList>
    </citation>
    <scope>IDENTIFICATION</scope>
</reference>